<evidence type="ECO:0000313" key="4">
    <source>
        <dbReference type="EMBL" id="MBM9478052.1"/>
    </source>
</evidence>
<dbReference type="Pfam" id="PF22725">
    <property type="entry name" value="GFO_IDH_MocA_C3"/>
    <property type="match status" value="1"/>
</dbReference>
<name>A0A939C7D5_9ACTN</name>
<dbReference type="Pfam" id="PF01408">
    <property type="entry name" value="GFO_IDH_MocA"/>
    <property type="match status" value="1"/>
</dbReference>
<evidence type="ECO:0000313" key="5">
    <source>
        <dbReference type="Proteomes" id="UP000663801"/>
    </source>
</evidence>
<protein>
    <submittedName>
        <fullName evidence="4">Gfo/Idh/MocA family oxidoreductase</fullName>
    </submittedName>
</protein>
<dbReference type="Gene3D" id="3.30.360.10">
    <property type="entry name" value="Dihydrodipicolinate Reductase, domain 2"/>
    <property type="match status" value="1"/>
</dbReference>
<dbReference type="GO" id="GO:0016491">
    <property type="term" value="F:oxidoreductase activity"/>
    <property type="evidence" value="ECO:0007669"/>
    <property type="project" value="UniProtKB-KW"/>
</dbReference>
<evidence type="ECO:0000256" key="1">
    <source>
        <dbReference type="ARBA" id="ARBA00023002"/>
    </source>
</evidence>
<accession>A0A939C7D5</accession>
<feature type="domain" description="Gfo/Idh/MocA-like oxidoreductase N-terminal" evidence="2">
    <location>
        <begin position="16"/>
        <end position="130"/>
    </location>
</feature>
<dbReference type="InterPro" id="IPR000683">
    <property type="entry name" value="Gfo/Idh/MocA-like_OxRdtase_N"/>
</dbReference>
<reference evidence="4" key="1">
    <citation type="submission" date="2021-01" db="EMBL/GenBank/DDBJ databases">
        <title>KCTC 19127 draft genome.</title>
        <authorList>
            <person name="An D."/>
        </authorList>
    </citation>
    <scope>NUCLEOTIDE SEQUENCE</scope>
    <source>
        <strain evidence="4">KCTC 19127</strain>
    </source>
</reference>
<dbReference type="InterPro" id="IPR050463">
    <property type="entry name" value="Gfo/Idh/MocA_oxidrdct_glycsds"/>
</dbReference>
<dbReference type="InterPro" id="IPR055170">
    <property type="entry name" value="GFO_IDH_MocA-like_dom"/>
</dbReference>
<evidence type="ECO:0000259" key="2">
    <source>
        <dbReference type="Pfam" id="PF01408"/>
    </source>
</evidence>
<keyword evidence="1" id="KW-0560">Oxidoreductase</keyword>
<dbReference type="EMBL" id="JAERWL010000014">
    <property type="protein sequence ID" value="MBM9478052.1"/>
    <property type="molecule type" value="Genomic_DNA"/>
</dbReference>
<dbReference type="Gene3D" id="3.40.50.720">
    <property type="entry name" value="NAD(P)-binding Rossmann-like Domain"/>
    <property type="match status" value="1"/>
</dbReference>
<comment type="caution">
    <text evidence="4">The sequence shown here is derived from an EMBL/GenBank/DDBJ whole genome shotgun (WGS) entry which is preliminary data.</text>
</comment>
<dbReference type="InterPro" id="IPR036291">
    <property type="entry name" value="NAD(P)-bd_dom_sf"/>
</dbReference>
<dbReference type="PANTHER" id="PTHR43818:SF11">
    <property type="entry name" value="BCDNA.GH03377"/>
    <property type="match status" value="1"/>
</dbReference>
<dbReference type="AlphaFoldDB" id="A0A939C7D5"/>
<dbReference type="GO" id="GO:0000166">
    <property type="term" value="F:nucleotide binding"/>
    <property type="evidence" value="ECO:0007669"/>
    <property type="project" value="InterPro"/>
</dbReference>
<gene>
    <name evidence="4" type="ORF">JL107_16505</name>
</gene>
<evidence type="ECO:0000259" key="3">
    <source>
        <dbReference type="Pfam" id="PF22725"/>
    </source>
</evidence>
<keyword evidence="5" id="KW-1185">Reference proteome</keyword>
<dbReference type="RefSeq" id="WP_205258167.1">
    <property type="nucleotide sequence ID" value="NZ_BAAAPV010000002.1"/>
</dbReference>
<dbReference type="SUPFAM" id="SSF55347">
    <property type="entry name" value="Glyceraldehyde-3-phosphate dehydrogenase-like, C-terminal domain"/>
    <property type="match status" value="1"/>
</dbReference>
<dbReference type="Proteomes" id="UP000663801">
    <property type="component" value="Unassembled WGS sequence"/>
</dbReference>
<dbReference type="SUPFAM" id="SSF51735">
    <property type="entry name" value="NAD(P)-binding Rossmann-fold domains"/>
    <property type="match status" value="1"/>
</dbReference>
<organism evidence="4 5">
    <name type="scientific">Nakamurella flavida</name>
    <dbReference type="NCBI Taxonomy" id="363630"/>
    <lineage>
        <taxon>Bacteria</taxon>
        <taxon>Bacillati</taxon>
        <taxon>Actinomycetota</taxon>
        <taxon>Actinomycetes</taxon>
        <taxon>Nakamurellales</taxon>
        <taxon>Nakamurellaceae</taxon>
        <taxon>Nakamurella</taxon>
    </lineage>
</organism>
<sequence>MSAGGTRPGTGSGPVGVGFIGTGMISDTYLENLTAFPDVRVLILGDLDPERARAQAQKWGVPESGSAQDVLDHPEVELVVNLTIPAVHAQVASQILAAGKHVWTEKPISVDRPSGLALLAQADQAGLLMGVAPDTVLGPGVQTARRAIARGDIGTPLTAQTVMQYIGPDIFHPNPEFLFAPGAGPLFDMGPYYITTLVQVFGPVETVAAFGSQSRATRTVQVGDRAGTEFPVQVPTHVSALARFTGGGVSQSVFSFQSPLARTGVVEIAGTEGTLVIPDPNHFTGEVLITRIPAAAARDEDPEWESIPITGVLAGRGLGVLDLARCVRTGRRPLASGELGYHVLDTLVSIDEAVTSGQTVAVRSTVDPVPPMSDDDDPFAATL</sequence>
<proteinExistence type="predicted"/>
<dbReference type="PANTHER" id="PTHR43818">
    <property type="entry name" value="BCDNA.GH03377"/>
    <property type="match status" value="1"/>
</dbReference>
<feature type="domain" description="GFO/IDH/MocA-like oxidoreductase" evidence="3">
    <location>
        <begin position="141"/>
        <end position="275"/>
    </location>
</feature>